<dbReference type="Gene3D" id="3.10.100.10">
    <property type="entry name" value="Mannose-Binding Protein A, subunit A"/>
    <property type="match status" value="1"/>
</dbReference>
<dbReference type="Pfam" id="PF00024">
    <property type="entry name" value="PAN_1"/>
    <property type="match status" value="1"/>
</dbReference>
<dbReference type="Gene3D" id="3.50.4.10">
    <property type="entry name" value="Hepatocyte Growth Factor"/>
    <property type="match status" value="1"/>
</dbReference>
<reference evidence="1" key="1">
    <citation type="submission" date="2022-03" db="EMBL/GenBank/DDBJ databases">
        <authorList>
            <person name="Martin C."/>
        </authorList>
    </citation>
    <scope>NUCLEOTIDE SEQUENCE</scope>
</reference>
<organism evidence="1 2">
    <name type="scientific">Owenia fusiformis</name>
    <name type="common">Polychaete worm</name>
    <dbReference type="NCBI Taxonomy" id="6347"/>
    <lineage>
        <taxon>Eukaryota</taxon>
        <taxon>Metazoa</taxon>
        <taxon>Spiralia</taxon>
        <taxon>Lophotrochozoa</taxon>
        <taxon>Annelida</taxon>
        <taxon>Polychaeta</taxon>
        <taxon>Sedentaria</taxon>
        <taxon>Canalipalpata</taxon>
        <taxon>Sabellida</taxon>
        <taxon>Oweniida</taxon>
        <taxon>Oweniidae</taxon>
        <taxon>Owenia</taxon>
    </lineage>
</organism>
<gene>
    <name evidence="1" type="ORF">OFUS_LOCUS5586</name>
</gene>
<dbReference type="InterPro" id="IPR050111">
    <property type="entry name" value="C-type_lectin/snaclec_domain"/>
</dbReference>
<dbReference type="SMART" id="SM00034">
    <property type="entry name" value="CLECT"/>
    <property type="match status" value="1"/>
</dbReference>
<dbReference type="InterPro" id="IPR003609">
    <property type="entry name" value="Pan_app"/>
</dbReference>
<dbReference type="Pfam" id="PF00059">
    <property type="entry name" value="Lectin_C"/>
    <property type="match status" value="1"/>
</dbReference>
<dbReference type="Proteomes" id="UP000749559">
    <property type="component" value="Unassembled WGS sequence"/>
</dbReference>
<dbReference type="CDD" id="cd00037">
    <property type="entry name" value="CLECT"/>
    <property type="match status" value="1"/>
</dbReference>
<evidence type="ECO:0000313" key="1">
    <source>
        <dbReference type="EMBL" id="CAH1778706.1"/>
    </source>
</evidence>
<name>A0A8J1UVK8_OWEFU</name>
<dbReference type="SUPFAM" id="SSF56436">
    <property type="entry name" value="C-type lectin-like"/>
    <property type="match status" value="1"/>
</dbReference>
<dbReference type="AlphaFoldDB" id="A0A8J1UVK8"/>
<sequence length="267" mass="30965">MDLCFNIYYVMSMYIQMFLFTFTVTVADPGEISSVTFWLKDSAVLKGQAILGESKTASRTACAKECSRVKACTTLAYNKASRRCLLYDATQYSQLEYKNDWQLYTMLPLIGATLTPCPDGWYAFKTSCYKRFDDRFKKNFHKAEEHCQQLKGHLVVIDDATEEEFLKSHIKSSGVTSAYDQMWLGAKRDTTIDNVVRWIQCNNVITTPQYYLPDQPSKMQFYDCLVMEIDVNQSSRFGLWETYECYYKRSYYCELLRVNVSCSTTGL</sequence>
<dbReference type="PANTHER" id="PTHR22803">
    <property type="entry name" value="MANNOSE, PHOSPHOLIPASE, LECTIN RECEPTOR RELATED"/>
    <property type="match status" value="1"/>
</dbReference>
<protein>
    <submittedName>
        <fullName evidence="1">Uncharacterized protein</fullName>
    </submittedName>
</protein>
<accession>A0A8J1UVK8</accession>
<keyword evidence="2" id="KW-1185">Reference proteome</keyword>
<dbReference type="InterPro" id="IPR016186">
    <property type="entry name" value="C-type_lectin-like/link_sf"/>
</dbReference>
<dbReference type="InterPro" id="IPR001304">
    <property type="entry name" value="C-type_lectin-like"/>
</dbReference>
<dbReference type="InterPro" id="IPR016187">
    <property type="entry name" value="CTDL_fold"/>
</dbReference>
<dbReference type="PROSITE" id="PS50041">
    <property type="entry name" value="C_TYPE_LECTIN_2"/>
    <property type="match status" value="1"/>
</dbReference>
<dbReference type="OrthoDB" id="6271941at2759"/>
<evidence type="ECO:0000313" key="2">
    <source>
        <dbReference type="Proteomes" id="UP000749559"/>
    </source>
</evidence>
<comment type="caution">
    <text evidence="1">The sequence shown here is derived from an EMBL/GenBank/DDBJ whole genome shotgun (WGS) entry which is preliminary data.</text>
</comment>
<proteinExistence type="predicted"/>
<dbReference type="EMBL" id="CAIIXF020000003">
    <property type="protein sequence ID" value="CAH1778706.1"/>
    <property type="molecule type" value="Genomic_DNA"/>
</dbReference>
<dbReference type="SUPFAM" id="SSF57414">
    <property type="entry name" value="Hairpin loop containing domain-like"/>
    <property type="match status" value="1"/>
</dbReference>